<accession>C9DGE4</accession>
<protein>
    <submittedName>
        <fullName evidence="1">Uncharacterized protein</fullName>
    </submittedName>
</protein>
<dbReference type="KEGG" id="vg:8684121"/>
<evidence type="ECO:0000313" key="1">
    <source>
        <dbReference type="EMBL" id="ACV50195.1"/>
    </source>
</evidence>
<keyword evidence="2" id="KW-1185">Reference proteome</keyword>
<reference evidence="2" key="1">
    <citation type="submission" date="2009-07" db="EMBL/GenBank/DDBJ databases">
        <authorList>
            <person name="Kropinski A.M."/>
            <person name="Villegas A."/>
            <person name="Lingohr E.J."/>
        </authorList>
    </citation>
    <scope>NUCLEOTIDE SEQUENCE [LARGE SCALE GENOMIC DNA]</scope>
</reference>
<dbReference type="Proteomes" id="UP000008986">
    <property type="component" value="Segment"/>
</dbReference>
<organismHost>
    <name type="scientific">Delftia acidovorans</name>
    <name type="common">Pseudomonas acidovorans</name>
    <name type="synonym">Comamonas acidovorans</name>
    <dbReference type="NCBI Taxonomy" id="80866"/>
</organismHost>
<name>C9DGE4_BPW14</name>
<organism evidence="1 2">
    <name type="scientific">Delftia phage PhiW-14</name>
    <name type="common">Deftia acidovorans bacteriophage phiW-14</name>
    <dbReference type="NCBI Taxonomy" id="665032"/>
    <lineage>
        <taxon>Viruses</taxon>
        <taxon>Duplodnaviria</taxon>
        <taxon>Heunggongvirae</taxon>
        <taxon>Uroviricota</taxon>
        <taxon>Caudoviricetes</taxon>
        <taxon>Ionavirus</taxon>
        <taxon>Ionavirus W14</taxon>
    </lineage>
</organism>
<dbReference type="GeneID" id="8684121"/>
<dbReference type="EMBL" id="GQ357915">
    <property type="protein sequence ID" value="ACV50195.1"/>
    <property type="molecule type" value="Genomic_DNA"/>
</dbReference>
<proteinExistence type="predicted"/>
<sequence>MTRFYDPSRDHDLFGLAITHLTKAEKFNHLNRAYDSQTFTNIFAAISFAACRANLPDAFVLTERFHRAMLREMNQGRTVPMLKPFRKARFHWSIETWLREHSRDARGLYHMYGLSDFSRHPKVLEYKLAWLIHLSEKYRKGDLRV</sequence>
<evidence type="ECO:0000313" key="2">
    <source>
        <dbReference type="Proteomes" id="UP000008986"/>
    </source>
</evidence>
<gene>
    <name evidence="1" type="primary">173</name>
</gene>
<dbReference type="RefSeq" id="YP_003359027.1">
    <property type="nucleotide sequence ID" value="NC_013697.1"/>
</dbReference>